<proteinExistence type="predicted"/>
<comment type="caution">
    <text evidence="1">The sequence shown here is derived from an EMBL/GenBank/DDBJ whole genome shotgun (WGS) entry which is preliminary data.</text>
</comment>
<reference evidence="1 2" key="1">
    <citation type="submission" date="2023-05" db="EMBL/GenBank/DDBJ databases">
        <title>Sequencing and Assembly of Streptomyces sp. NP73.</title>
        <authorList>
            <person name="Konwar A.N."/>
            <person name="Saikia K."/>
            <person name="Thakur D."/>
        </authorList>
    </citation>
    <scope>NUCLEOTIDE SEQUENCE [LARGE SCALE GENOMIC DNA]</scope>
    <source>
        <strain evidence="1 2">NP73</strain>
    </source>
</reference>
<dbReference type="EMBL" id="JASITI010000009">
    <property type="protein sequence ID" value="MDK9495840.1"/>
    <property type="molecule type" value="Genomic_DNA"/>
</dbReference>
<name>A0ABT7GSD8_9ACTN</name>
<gene>
    <name evidence="1" type="ORF">QEZ40_007326</name>
</gene>
<evidence type="ECO:0000313" key="2">
    <source>
        <dbReference type="Proteomes" id="UP001223390"/>
    </source>
</evidence>
<evidence type="ECO:0000313" key="1">
    <source>
        <dbReference type="EMBL" id="MDK9495840.1"/>
    </source>
</evidence>
<sequence>ELLLPGPGHTVGANPGHARGRALRAAFAHRAARTPGGAPGAVDVAGPEWSGHPQFRHWWHTLTARLEVPARIRVRRTGTDGVHHAVVRRAGDAGALGEAVEATAADAAAFAALAAVAAVQAAGPCPVPPSGGAVAPLATAGARTAGWEDDGWTGHWLAGTAEREETFQAALRRLAGPSRRTAATAPARQGELPELLEAFGFTVLHTPEEP</sequence>
<feature type="non-terminal residue" evidence="1">
    <location>
        <position position="1"/>
    </location>
</feature>
<accession>A0ABT7GSD8</accession>
<organism evidence="1 2">
    <name type="scientific">Streptomyces katrae</name>
    <dbReference type="NCBI Taxonomy" id="68223"/>
    <lineage>
        <taxon>Bacteria</taxon>
        <taxon>Bacillati</taxon>
        <taxon>Actinomycetota</taxon>
        <taxon>Actinomycetes</taxon>
        <taxon>Kitasatosporales</taxon>
        <taxon>Streptomycetaceae</taxon>
        <taxon>Streptomyces</taxon>
    </lineage>
</organism>
<dbReference type="Proteomes" id="UP001223390">
    <property type="component" value="Unassembled WGS sequence"/>
</dbReference>
<protein>
    <recommendedName>
        <fullName evidence="3">GNAT family N-acetyltransferase</fullName>
    </recommendedName>
</protein>
<keyword evidence="2" id="KW-1185">Reference proteome</keyword>
<evidence type="ECO:0008006" key="3">
    <source>
        <dbReference type="Google" id="ProtNLM"/>
    </source>
</evidence>